<evidence type="ECO:0000313" key="3">
    <source>
        <dbReference type="EMBL" id="GAW08465.1"/>
    </source>
</evidence>
<dbReference type="Proteomes" id="UP000188533">
    <property type="component" value="Unassembled WGS sequence"/>
</dbReference>
<evidence type="ECO:0000313" key="4">
    <source>
        <dbReference type="Proteomes" id="UP000188533"/>
    </source>
</evidence>
<sequence length="81" mass="9332">MEMKDILDHHDVYYVYSKIWLDDLCVWTQACASDEALTRLGGLIKNATMTKQSVGWELEQLEGVVRQIQAGEQRELDSDDE</sequence>
<dbReference type="GO" id="GO:0000493">
    <property type="term" value="P:box H/ACA snoRNP assembly"/>
    <property type="evidence" value="ECO:0007669"/>
    <property type="project" value="InterPro"/>
</dbReference>
<dbReference type="InterPro" id="IPR007009">
    <property type="entry name" value="Shq1_C"/>
</dbReference>
<dbReference type="PANTHER" id="PTHR12967:SF0">
    <property type="entry name" value="PROTEIN SHQ1 HOMOLOG"/>
    <property type="match status" value="1"/>
</dbReference>
<dbReference type="GO" id="GO:0051082">
    <property type="term" value="F:unfolded protein binding"/>
    <property type="evidence" value="ECO:0007669"/>
    <property type="project" value="TreeGrafter"/>
</dbReference>
<protein>
    <submittedName>
        <fullName evidence="3">SHQ1-domain-containing protein</fullName>
    </submittedName>
</protein>
<dbReference type="STRING" id="5353.A0A1Q3EMP2"/>
<organism evidence="3 4">
    <name type="scientific">Lentinula edodes</name>
    <name type="common">Shiitake mushroom</name>
    <name type="synonym">Lentinus edodes</name>
    <dbReference type="NCBI Taxonomy" id="5353"/>
    <lineage>
        <taxon>Eukaryota</taxon>
        <taxon>Fungi</taxon>
        <taxon>Dikarya</taxon>
        <taxon>Basidiomycota</taxon>
        <taxon>Agaricomycotina</taxon>
        <taxon>Agaricomycetes</taxon>
        <taxon>Agaricomycetidae</taxon>
        <taxon>Agaricales</taxon>
        <taxon>Marasmiineae</taxon>
        <taxon>Omphalotaceae</taxon>
        <taxon>Lentinula</taxon>
    </lineage>
</organism>
<dbReference type="EMBL" id="BDGU01000641">
    <property type="protein sequence ID" value="GAW08465.1"/>
    <property type="molecule type" value="Genomic_DNA"/>
</dbReference>
<accession>A0A1Q3EMP2</accession>
<name>A0A1Q3EMP2_LENED</name>
<evidence type="ECO:0000259" key="2">
    <source>
        <dbReference type="Pfam" id="PF04925"/>
    </source>
</evidence>
<dbReference type="GO" id="GO:0005737">
    <property type="term" value="C:cytoplasm"/>
    <property type="evidence" value="ECO:0007669"/>
    <property type="project" value="TreeGrafter"/>
</dbReference>
<reference evidence="3 4" key="2">
    <citation type="submission" date="2017-02" db="EMBL/GenBank/DDBJ databases">
        <title>A genome survey and senescence transcriptome analysis in Lentinula edodes.</title>
        <authorList>
            <person name="Sakamoto Y."/>
            <person name="Nakade K."/>
            <person name="Sato S."/>
            <person name="Yoshida Y."/>
            <person name="Miyazaki K."/>
            <person name="Natsume S."/>
            <person name="Konno N."/>
        </authorList>
    </citation>
    <scope>NUCLEOTIDE SEQUENCE [LARGE SCALE GENOMIC DNA]</scope>
    <source>
        <strain evidence="3 4">NBRC 111202</strain>
    </source>
</reference>
<feature type="domain" description="Shq1 C-terminal" evidence="2">
    <location>
        <begin position="2"/>
        <end position="58"/>
    </location>
</feature>
<proteinExistence type="inferred from homology"/>
<dbReference type="AlphaFoldDB" id="A0A1Q3EMP2"/>
<dbReference type="GO" id="GO:0005654">
    <property type="term" value="C:nucleoplasm"/>
    <property type="evidence" value="ECO:0007669"/>
    <property type="project" value="TreeGrafter"/>
</dbReference>
<dbReference type="Pfam" id="PF04925">
    <property type="entry name" value="SHQ1"/>
    <property type="match status" value="1"/>
</dbReference>
<dbReference type="PANTHER" id="PTHR12967">
    <property type="entry name" value="PROTEIN SHQ1 HOMOLOG"/>
    <property type="match status" value="1"/>
</dbReference>
<dbReference type="InterPro" id="IPR039742">
    <property type="entry name" value="Shq1"/>
</dbReference>
<reference evidence="3 4" key="1">
    <citation type="submission" date="2016-08" db="EMBL/GenBank/DDBJ databases">
        <authorList>
            <consortium name="Lentinula edodes genome sequencing consortium"/>
            <person name="Sakamoto Y."/>
            <person name="Nakade K."/>
            <person name="Sato S."/>
            <person name="Yoshida Y."/>
            <person name="Miyazaki K."/>
            <person name="Natsume S."/>
            <person name="Konno N."/>
        </authorList>
    </citation>
    <scope>NUCLEOTIDE SEQUENCE [LARGE SCALE GENOMIC DNA]</scope>
    <source>
        <strain evidence="3 4">NBRC 111202</strain>
    </source>
</reference>
<keyword evidence="4" id="KW-1185">Reference proteome</keyword>
<comment type="similarity">
    <text evidence="1">Belongs to the SHQ1 family.</text>
</comment>
<gene>
    <name evidence="3" type="ORF">LENED_010524</name>
</gene>
<comment type="caution">
    <text evidence="3">The sequence shown here is derived from an EMBL/GenBank/DDBJ whole genome shotgun (WGS) entry which is preliminary data.</text>
</comment>
<evidence type="ECO:0000256" key="1">
    <source>
        <dbReference type="ARBA" id="ARBA00005607"/>
    </source>
</evidence>